<comment type="caution">
    <text evidence="9">The sequence shown here is derived from an EMBL/GenBank/DDBJ whole genome shotgun (WGS) entry which is preliminary data.</text>
</comment>
<evidence type="ECO:0000256" key="5">
    <source>
        <dbReference type="ARBA" id="ARBA00031395"/>
    </source>
</evidence>
<reference evidence="9 10" key="1">
    <citation type="submission" date="2023-07" db="EMBL/GenBank/DDBJ databases">
        <title>Genomic Encyclopedia of Type Strains, Phase IV (KMG-IV): sequencing the most valuable type-strain genomes for metagenomic binning, comparative biology and taxonomic classification.</title>
        <authorList>
            <person name="Goeker M."/>
        </authorList>
    </citation>
    <scope>NUCLEOTIDE SEQUENCE [LARGE SCALE GENOMIC DNA]</scope>
    <source>
        <strain evidence="9 10">DSM 3770</strain>
    </source>
</reference>
<dbReference type="Gene3D" id="3.30.70.1400">
    <property type="entry name" value="Aminomethyltransferase beta-barrel domains"/>
    <property type="match status" value="1"/>
</dbReference>
<dbReference type="InterPro" id="IPR013977">
    <property type="entry name" value="GcvT_C"/>
</dbReference>
<comment type="catalytic activity">
    <reaction evidence="6">
        <text>N(6)-[(R)-S(8)-aminomethyldihydrolipoyl]-L-lysyl-[protein] + (6S)-5,6,7,8-tetrahydrofolate = N(6)-[(R)-dihydrolipoyl]-L-lysyl-[protein] + (6R)-5,10-methylene-5,6,7,8-tetrahydrofolate + NH4(+)</text>
        <dbReference type="Rhea" id="RHEA:16945"/>
        <dbReference type="Rhea" id="RHEA-COMP:10475"/>
        <dbReference type="Rhea" id="RHEA-COMP:10492"/>
        <dbReference type="ChEBI" id="CHEBI:15636"/>
        <dbReference type="ChEBI" id="CHEBI:28938"/>
        <dbReference type="ChEBI" id="CHEBI:57453"/>
        <dbReference type="ChEBI" id="CHEBI:83100"/>
        <dbReference type="ChEBI" id="CHEBI:83143"/>
        <dbReference type="EC" id="2.1.2.10"/>
    </reaction>
</comment>
<dbReference type="PIRSF" id="PIRSF006487">
    <property type="entry name" value="GcvT"/>
    <property type="match status" value="1"/>
</dbReference>
<evidence type="ECO:0000259" key="7">
    <source>
        <dbReference type="Pfam" id="PF01571"/>
    </source>
</evidence>
<dbReference type="Gene3D" id="3.30.1360.120">
    <property type="entry name" value="Probable tRNA modification gtpase trme, domain 1"/>
    <property type="match status" value="1"/>
</dbReference>
<dbReference type="NCBIfam" id="TIGR00528">
    <property type="entry name" value="gcvT"/>
    <property type="match status" value="1"/>
</dbReference>
<keyword evidence="3" id="KW-0032">Aminotransferase</keyword>
<dbReference type="NCBIfam" id="NF010093">
    <property type="entry name" value="PRK13579.1"/>
    <property type="match status" value="1"/>
</dbReference>
<evidence type="ECO:0000313" key="9">
    <source>
        <dbReference type="EMBL" id="MDQ0505496.1"/>
    </source>
</evidence>
<dbReference type="InterPro" id="IPR006223">
    <property type="entry name" value="GcvT"/>
</dbReference>
<evidence type="ECO:0000259" key="8">
    <source>
        <dbReference type="Pfam" id="PF08669"/>
    </source>
</evidence>
<dbReference type="InterPro" id="IPR028896">
    <property type="entry name" value="GcvT/YgfZ/DmdA"/>
</dbReference>
<dbReference type="RefSeq" id="WP_237344041.1">
    <property type="nucleotide sequence ID" value="NZ_JABWGX010000002.1"/>
</dbReference>
<evidence type="ECO:0000313" key="10">
    <source>
        <dbReference type="Proteomes" id="UP001241747"/>
    </source>
</evidence>
<dbReference type="GO" id="GO:0004047">
    <property type="term" value="F:aminomethyltransferase activity"/>
    <property type="evidence" value="ECO:0007669"/>
    <property type="project" value="UniProtKB-EC"/>
</dbReference>
<dbReference type="Pfam" id="PF01571">
    <property type="entry name" value="GCV_T"/>
    <property type="match status" value="1"/>
</dbReference>
<dbReference type="InterPro" id="IPR006222">
    <property type="entry name" value="GCVT_N"/>
</dbReference>
<dbReference type="SUPFAM" id="SSF101790">
    <property type="entry name" value="Aminomethyltransferase beta-barrel domain"/>
    <property type="match status" value="1"/>
</dbReference>
<protein>
    <recommendedName>
        <fullName evidence="2">aminomethyltransferase</fullName>
        <ecNumber evidence="2">2.1.2.10</ecNumber>
    </recommendedName>
    <alternativeName>
        <fullName evidence="5">Glycine cleavage system T protein</fullName>
    </alternativeName>
</protein>
<dbReference type="Gene3D" id="4.10.1250.10">
    <property type="entry name" value="Aminomethyltransferase fragment"/>
    <property type="match status" value="1"/>
</dbReference>
<proteinExistence type="inferred from homology"/>
<name>A0ABU0LEB8_XANAG</name>
<feature type="domain" description="GCVT N-terminal" evidence="7">
    <location>
        <begin position="19"/>
        <end position="274"/>
    </location>
</feature>
<dbReference type="EMBL" id="JAUSVY010000004">
    <property type="protein sequence ID" value="MDQ0505496.1"/>
    <property type="molecule type" value="Genomic_DNA"/>
</dbReference>
<evidence type="ECO:0000256" key="3">
    <source>
        <dbReference type="ARBA" id="ARBA00022576"/>
    </source>
</evidence>
<dbReference type="Pfam" id="PF08669">
    <property type="entry name" value="GCV_T_C"/>
    <property type="match status" value="1"/>
</dbReference>
<gene>
    <name evidence="9" type="ORF">QOZ94_002292</name>
</gene>
<evidence type="ECO:0000256" key="2">
    <source>
        <dbReference type="ARBA" id="ARBA00012616"/>
    </source>
</evidence>
<sequence>MTHAVDPLLTTLLHTTPLFSAHVALGARIVPFAGYEMPVQYAEGILAEHHWTRAHAGLFDVSHMGQAVLAGADHAACARALEALLPADIVNLAPGRQRYSQLLDPSGGILDDLMVTRPRDPGENGRLLLVVNAACKAADFAHIAGHLPAGVTLTPLLDRALVALQGPQAAAALARHCPDATGLTFMEAGPAVFDGLPIHLSRSGYTGEDGFEISLAASDAPQLWAALLAEPEVKPIGLGARDSLRLEAGLCLYGHDIDTTTSPVEAGLAWSIQARRRTAGGFPGAARILKELADGPARMRVGLRLDGRAPAREGAEIVHGGRTVGTVTSGGFAPSLNAPIAMGYVPPALAAPGTRLDLMVRGKALAATVTALPFVPARTARKPAKEA</sequence>
<evidence type="ECO:0000256" key="1">
    <source>
        <dbReference type="ARBA" id="ARBA00008609"/>
    </source>
</evidence>
<comment type="similarity">
    <text evidence="1">Belongs to the GcvT family.</text>
</comment>
<dbReference type="NCBIfam" id="NF001567">
    <property type="entry name" value="PRK00389.1"/>
    <property type="match status" value="1"/>
</dbReference>
<keyword evidence="4 9" id="KW-0808">Transferase</keyword>
<evidence type="ECO:0000256" key="4">
    <source>
        <dbReference type="ARBA" id="ARBA00022679"/>
    </source>
</evidence>
<dbReference type="Gene3D" id="2.40.30.110">
    <property type="entry name" value="Aminomethyltransferase beta-barrel domains"/>
    <property type="match status" value="1"/>
</dbReference>
<feature type="domain" description="Aminomethyltransferase C-terminal" evidence="8">
    <location>
        <begin position="298"/>
        <end position="375"/>
    </location>
</feature>
<dbReference type="SUPFAM" id="SSF103025">
    <property type="entry name" value="Folate-binding domain"/>
    <property type="match status" value="1"/>
</dbReference>
<organism evidence="9 10">
    <name type="scientific">Xanthobacter agilis</name>
    <dbReference type="NCBI Taxonomy" id="47492"/>
    <lineage>
        <taxon>Bacteria</taxon>
        <taxon>Pseudomonadati</taxon>
        <taxon>Pseudomonadota</taxon>
        <taxon>Alphaproteobacteria</taxon>
        <taxon>Hyphomicrobiales</taxon>
        <taxon>Xanthobacteraceae</taxon>
        <taxon>Xanthobacter</taxon>
    </lineage>
</organism>
<evidence type="ECO:0000256" key="6">
    <source>
        <dbReference type="ARBA" id="ARBA00047665"/>
    </source>
</evidence>
<dbReference type="PANTHER" id="PTHR43757">
    <property type="entry name" value="AMINOMETHYLTRANSFERASE"/>
    <property type="match status" value="1"/>
</dbReference>
<dbReference type="PANTHER" id="PTHR43757:SF2">
    <property type="entry name" value="AMINOMETHYLTRANSFERASE, MITOCHONDRIAL"/>
    <property type="match status" value="1"/>
</dbReference>
<accession>A0ABU0LEB8</accession>
<keyword evidence="10" id="KW-1185">Reference proteome</keyword>
<dbReference type="EC" id="2.1.2.10" evidence="2"/>
<dbReference type="InterPro" id="IPR027266">
    <property type="entry name" value="TrmE/GcvT-like"/>
</dbReference>
<dbReference type="InterPro" id="IPR029043">
    <property type="entry name" value="GcvT/YgfZ_C"/>
</dbReference>
<dbReference type="Proteomes" id="UP001241747">
    <property type="component" value="Unassembled WGS sequence"/>
</dbReference>